<proteinExistence type="predicted"/>
<name>A0A8U0F7F8_9BRAD</name>
<organism evidence="1 2">
    <name type="scientific">Bradyrhizobium barranii subsp. apii</name>
    <dbReference type="NCBI Taxonomy" id="2819348"/>
    <lineage>
        <taxon>Bacteria</taxon>
        <taxon>Pseudomonadati</taxon>
        <taxon>Pseudomonadota</taxon>
        <taxon>Alphaproteobacteria</taxon>
        <taxon>Hyphomicrobiales</taxon>
        <taxon>Nitrobacteraceae</taxon>
        <taxon>Bradyrhizobium</taxon>
        <taxon>Bradyrhizobium barranii</taxon>
    </lineage>
</organism>
<gene>
    <name evidence="1" type="ORF">HAP41_0000024190</name>
</gene>
<reference evidence="1" key="1">
    <citation type="journal article" date="2017" name="Syst. Appl. Microbiol.">
        <title>Soybeans inoculated with root zone soils of Canadian native legumes harbour diverse and novel Bradyrhizobium spp. that possess agricultural potential.</title>
        <authorList>
            <person name="Bromfield E.S.P."/>
            <person name="Cloutier S."/>
            <person name="Tambong J.T."/>
            <person name="Tran Thi T.V."/>
        </authorList>
    </citation>
    <scope>NUCLEOTIDE SEQUENCE</scope>
    <source>
        <strain evidence="1">1S5</strain>
    </source>
</reference>
<sequence length="79" mass="8533">MLADIVDLGVGVEADTGDAVEQRLVLVDGAADIEGALDPVERAGLQGDFSERIFSRALADEVEDAARARRRRRELTPAR</sequence>
<evidence type="ECO:0000313" key="1">
    <source>
        <dbReference type="EMBL" id="UPT83544.1"/>
    </source>
</evidence>
<dbReference type="AlphaFoldDB" id="A0A8U0F7F8"/>
<dbReference type="Proteomes" id="UP000551709">
    <property type="component" value="Chromosome"/>
</dbReference>
<evidence type="ECO:0000313" key="2">
    <source>
        <dbReference type="Proteomes" id="UP000551709"/>
    </source>
</evidence>
<protein>
    <submittedName>
        <fullName evidence="1">Uncharacterized protein</fullName>
    </submittedName>
</protein>
<dbReference type="EMBL" id="CP096255">
    <property type="protein sequence ID" value="UPT83544.1"/>
    <property type="molecule type" value="Genomic_DNA"/>
</dbReference>
<accession>A0A8U0F7F8</accession>
<reference evidence="1" key="2">
    <citation type="submission" date="2022-04" db="EMBL/GenBank/DDBJ databases">
        <authorList>
            <person name="Bromfield E.S.P."/>
            <person name="Cloutier S."/>
        </authorList>
    </citation>
    <scope>NUCLEOTIDE SEQUENCE</scope>
    <source>
        <strain evidence="1">1S5</strain>
    </source>
</reference>
<dbReference type="RefSeq" id="WP_248577110.1">
    <property type="nucleotide sequence ID" value="NZ_CP096255.1"/>
</dbReference>